<keyword evidence="2" id="KW-1185">Reference proteome</keyword>
<protein>
    <submittedName>
        <fullName evidence="1">Uncharacterized protein</fullName>
    </submittedName>
</protein>
<sequence>MGDEGDEVLGSGDWVLGKSFPNYQLPITNYQSPNYQNSRQILTYYPNLDSYGKAHYL</sequence>
<dbReference type="HOGENOM" id="CLU_2986408_0_0_3"/>
<dbReference type="AlphaFoldDB" id="K9ZPY9"/>
<dbReference type="STRING" id="272123.Anacy_5552"/>
<dbReference type="Proteomes" id="UP000010474">
    <property type="component" value="Chromosome"/>
</dbReference>
<proteinExistence type="predicted"/>
<dbReference type="KEGG" id="acy:Anacy_5552"/>
<evidence type="ECO:0000313" key="2">
    <source>
        <dbReference type="Proteomes" id="UP000010474"/>
    </source>
</evidence>
<reference evidence="2" key="1">
    <citation type="journal article" date="2013" name="Proc. Natl. Acad. Sci. U.S.A.">
        <title>Improving the coverage of the cyanobacterial phylum using diversity-driven genome sequencing.</title>
        <authorList>
            <person name="Shih P.M."/>
            <person name="Wu D."/>
            <person name="Latifi A."/>
            <person name="Axen S.D."/>
            <person name="Fewer D.P."/>
            <person name="Talla E."/>
            <person name="Calteau A."/>
            <person name="Cai F."/>
            <person name="Tandeau de Marsac N."/>
            <person name="Rippka R."/>
            <person name="Herdman M."/>
            <person name="Sivonen K."/>
            <person name="Coursin T."/>
            <person name="Laurent T."/>
            <person name="Goodwin L."/>
            <person name="Nolan M."/>
            <person name="Davenport K.W."/>
            <person name="Han C.S."/>
            <person name="Rubin E.M."/>
            <person name="Eisen J.A."/>
            <person name="Woyke T."/>
            <person name="Gugger M."/>
            <person name="Kerfeld C.A."/>
        </authorList>
    </citation>
    <scope>NUCLEOTIDE SEQUENCE [LARGE SCALE GENOMIC DNA]</scope>
    <source>
        <strain evidence="2">ATCC 27899 / PCC 7122</strain>
    </source>
</reference>
<organism evidence="1 2">
    <name type="scientific">Anabaena cylindrica (strain ATCC 27899 / PCC 7122)</name>
    <dbReference type="NCBI Taxonomy" id="272123"/>
    <lineage>
        <taxon>Bacteria</taxon>
        <taxon>Bacillati</taxon>
        <taxon>Cyanobacteriota</taxon>
        <taxon>Cyanophyceae</taxon>
        <taxon>Nostocales</taxon>
        <taxon>Nostocaceae</taxon>
        <taxon>Anabaena</taxon>
    </lineage>
</organism>
<name>K9ZPY9_ANACC</name>
<accession>K9ZPY9</accession>
<evidence type="ECO:0000313" key="1">
    <source>
        <dbReference type="EMBL" id="AFZ60864.1"/>
    </source>
</evidence>
<gene>
    <name evidence="1" type="ordered locus">Anacy_5552</name>
</gene>
<dbReference type="EMBL" id="CP003659">
    <property type="protein sequence ID" value="AFZ60864.1"/>
    <property type="molecule type" value="Genomic_DNA"/>
</dbReference>